<dbReference type="InterPro" id="IPR029063">
    <property type="entry name" value="SAM-dependent_MTases_sf"/>
</dbReference>
<dbReference type="Gene3D" id="3.40.50.150">
    <property type="entry name" value="Vaccinia Virus protein VP39"/>
    <property type="match status" value="1"/>
</dbReference>
<dbReference type="EMBL" id="DROM01000244">
    <property type="protein sequence ID" value="HHH13373.1"/>
    <property type="molecule type" value="Genomic_DNA"/>
</dbReference>
<gene>
    <name evidence="4" type="ORF">ENJ98_03985</name>
</gene>
<dbReference type="InterPro" id="IPR041698">
    <property type="entry name" value="Methyltransf_25"/>
</dbReference>
<dbReference type="SUPFAM" id="SSF53335">
    <property type="entry name" value="S-adenosyl-L-methionine-dependent methyltransferases"/>
    <property type="match status" value="1"/>
</dbReference>
<dbReference type="AlphaFoldDB" id="A0A7C5IZF3"/>
<dbReference type="PANTHER" id="PTHR43861">
    <property type="entry name" value="TRANS-ACONITATE 2-METHYLTRANSFERASE-RELATED"/>
    <property type="match status" value="1"/>
</dbReference>
<dbReference type="PANTHER" id="PTHR43861:SF1">
    <property type="entry name" value="TRANS-ACONITATE 2-METHYLTRANSFERASE"/>
    <property type="match status" value="1"/>
</dbReference>
<sequence>MERRPEPELMDSPAQVAAYAAADFAEAHDRFVALFRTRFPDFAGGRVLDLGCGPGDVTRRFAAAYPQAAIVAVDGGPNMLAEAARRNRAHPAGGRITLRRCLLPRDPLPPGPWAALISNSLLHHLHDPQVLWRAVAAAAGPGTCVCIMDLRRPPDDEAVARLVAQYAADAPPVLQADFRASLRAAFEPAEVEAQLAAAGLDWLGVEVVSDRHLLVSGRR</sequence>
<dbReference type="GO" id="GO:0008168">
    <property type="term" value="F:methyltransferase activity"/>
    <property type="evidence" value="ECO:0007669"/>
    <property type="project" value="UniProtKB-KW"/>
</dbReference>
<keyword evidence="2" id="KW-0808">Transferase</keyword>
<evidence type="ECO:0000256" key="1">
    <source>
        <dbReference type="ARBA" id="ARBA00022603"/>
    </source>
</evidence>
<organism evidence="4">
    <name type="scientific">Thiolapillus brandeum</name>
    <dbReference type="NCBI Taxonomy" id="1076588"/>
    <lineage>
        <taxon>Bacteria</taxon>
        <taxon>Pseudomonadati</taxon>
        <taxon>Pseudomonadota</taxon>
        <taxon>Gammaproteobacteria</taxon>
        <taxon>Chromatiales</taxon>
        <taxon>Sedimenticolaceae</taxon>
        <taxon>Thiolapillus</taxon>
    </lineage>
</organism>
<evidence type="ECO:0000313" key="4">
    <source>
        <dbReference type="EMBL" id="HHH13373.1"/>
    </source>
</evidence>
<dbReference type="GO" id="GO:0032259">
    <property type="term" value="P:methylation"/>
    <property type="evidence" value="ECO:0007669"/>
    <property type="project" value="UniProtKB-KW"/>
</dbReference>
<proteinExistence type="predicted"/>
<dbReference type="Pfam" id="PF13649">
    <property type="entry name" value="Methyltransf_25"/>
    <property type="match status" value="1"/>
</dbReference>
<evidence type="ECO:0000259" key="3">
    <source>
        <dbReference type="Pfam" id="PF13649"/>
    </source>
</evidence>
<dbReference type="CDD" id="cd02440">
    <property type="entry name" value="AdoMet_MTases"/>
    <property type="match status" value="1"/>
</dbReference>
<evidence type="ECO:0000256" key="2">
    <source>
        <dbReference type="ARBA" id="ARBA00022679"/>
    </source>
</evidence>
<accession>A0A7C5IZF3</accession>
<feature type="domain" description="Methyltransferase" evidence="3">
    <location>
        <begin position="47"/>
        <end position="136"/>
    </location>
</feature>
<protein>
    <submittedName>
        <fullName evidence="4">Class I SAM-dependent methyltransferase</fullName>
    </submittedName>
</protein>
<reference evidence="4" key="1">
    <citation type="journal article" date="2020" name="mSystems">
        <title>Genome- and Community-Level Interaction Insights into Carbon Utilization and Element Cycling Functions of Hydrothermarchaeota in Hydrothermal Sediment.</title>
        <authorList>
            <person name="Zhou Z."/>
            <person name="Liu Y."/>
            <person name="Xu W."/>
            <person name="Pan J."/>
            <person name="Luo Z.H."/>
            <person name="Li M."/>
        </authorList>
    </citation>
    <scope>NUCLEOTIDE SEQUENCE [LARGE SCALE GENOMIC DNA]</scope>
    <source>
        <strain evidence="4">HyVt-535</strain>
    </source>
</reference>
<comment type="caution">
    <text evidence="4">The sequence shown here is derived from an EMBL/GenBank/DDBJ whole genome shotgun (WGS) entry which is preliminary data.</text>
</comment>
<dbReference type="Proteomes" id="UP000886100">
    <property type="component" value="Unassembled WGS sequence"/>
</dbReference>
<name>A0A7C5IZF3_9GAMM</name>
<keyword evidence="1 4" id="KW-0489">Methyltransferase</keyword>